<dbReference type="Proteomes" id="UP000320806">
    <property type="component" value="Unassembled WGS sequence"/>
</dbReference>
<name>A0A542EIJ8_9MICO</name>
<dbReference type="EMBL" id="VFMO01000001">
    <property type="protein sequence ID" value="TQJ15155.1"/>
    <property type="molecule type" value="Genomic_DNA"/>
</dbReference>
<dbReference type="SUPFAM" id="SSF55961">
    <property type="entry name" value="Bet v1-like"/>
    <property type="match status" value="1"/>
</dbReference>
<protein>
    <submittedName>
        <fullName evidence="1">Polyketide cyclase/dehydrase/lipid transport protein</fullName>
    </submittedName>
</protein>
<reference evidence="1 2" key="1">
    <citation type="submission" date="2019-06" db="EMBL/GenBank/DDBJ databases">
        <title>Sequencing the genomes of 1000 actinobacteria strains.</title>
        <authorList>
            <person name="Klenk H.-P."/>
        </authorList>
    </citation>
    <scope>NUCLEOTIDE SEQUENCE [LARGE SCALE GENOMIC DNA]</scope>
    <source>
        <strain evidence="1 2">DSM 19828</strain>
    </source>
</reference>
<dbReference type="InterPro" id="IPR023393">
    <property type="entry name" value="START-like_dom_sf"/>
</dbReference>
<organism evidence="1 2">
    <name type="scientific">Yimella lutea</name>
    <dbReference type="NCBI Taxonomy" id="587872"/>
    <lineage>
        <taxon>Bacteria</taxon>
        <taxon>Bacillati</taxon>
        <taxon>Actinomycetota</taxon>
        <taxon>Actinomycetes</taxon>
        <taxon>Micrococcales</taxon>
        <taxon>Dermacoccaceae</taxon>
        <taxon>Yimella</taxon>
    </lineage>
</organism>
<evidence type="ECO:0000313" key="2">
    <source>
        <dbReference type="Proteomes" id="UP000320806"/>
    </source>
</evidence>
<proteinExistence type="predicted"/>
<accession>A0A542EIJ8</accession>
<dbReference type="Gene3D" id="3.30.530.20">
    <property type="match status" value="1"/>
</dbReference>
<gene>
    <name evidence="1" type="ORF">FB459_2684</name>
</gene>
<evidence type="ECO:0000313" key="1">
    <source>
        <dbReference type="EMBL" id="TQJ15155.1"/>
    </source>
</evidence>
<comment type="caution">
    <text evidence="1">The sequence shown here is derived from an EMBL/GenBank/DDBJ whole genome shotgun (WGS) entry which is preliminary data.</text>
</comment>
<dbReference type="OrthoDB" id="4483486at2"/>
<keyword evidence="2" id="KW-1185">Reference proteome</keyword>
<dbReference type="RefSeq" id="WP_141928806.1">
    <property type="nucleotide sequence ID" value="NZ_BAABCI010000022.1"/>
</dbReference>
<dbReference type="AlphaFoldDB" id="A0A542EIJ8"/>
<dbReference type="InterPro" id="IPR019587">
    <property type="entry name" value="Polyketide_cyclase/dehydratase"/>
</dbReference>
<dbReference type="Pfam" id="PF10604">
    <property type="entry name" value="Polyketide_cyc2"/>
    <property type="match status" value="1"/>
</dbReference>
<dbReference type="CDD" id="cd07812">
    <property type="entry name" value="SRPBCC"/>
    <property type="match status" value="1"/>
</dbReference>
<sequence>MRTISVEHTTPASPEAVWSVLADGWAYPSWVVGASRMRAVEAGFPSPGTKLHHSVGNWPLLLDDETAVRDCEPGKSLRLEAKTRPFGTAIVAIRLIATPDGGTVISMEEDAVSGPLAHTPKPARQVGIAARNRETLRRLALLAERADQA</sequence>